<feature type="region of interest" description="Disordered" evidence="1">
    <location>
        <begin position="292"/>
        <end position="318"/>
    </location>
</feature>
<dbReference type="GO" id="GO:0042803">
    <property type="term" value="F:protein homodimerization activity"/>
    <property type="evidence" value="ECO:0007669"/>
    <property type="project" value="InterPro"/>
</dbReference>
<accession>A0A4S8PXX7</accession>
<dbReference type="Pfam" id="PF01025">
    <property type="entry name" value="GrpE"/>
    <property type="match status" value="1"/>
</dbReference>
<evidence type="ECO:0000256" key="1">
    <source>
        <dbReference type="SAM" id="MobiDB-lite"/>
    </source>
</evidence>
<feature type="region of interest" description="Disordered" evidence="1">
    <location>
        <begin position="1"/>
        <end position="28"/>
    </location>
</feature>
<dbReference type="GO" id="GO:0000774">
    <property type="term" value="F:adenyl-nucleotide exchange factor activity"/>
    <property type="evidence" value="ECO:0007669"/>
    <property type="project" value="InterPro"/>
</dbReference>
<dbReference type="InterPro" id="IPR000740">
    <property type="entry name" value="GrpE"/>
</dbReference>
<dbReference type="Proteomes" id="UP000308760">
    <property type="component" value="Unassembled WGS sequence"/>
</dbReference>
<feature type="region of interest" description="Disordered" evidence="1">
    <location>
        <begin position="42"/>
        <end position="64"/>
    </location>
</feature>
<gene>
    <name evidence="2" type="primary">grpE</name>
    <name evidence="2" type="ORF">FAB82_21425</name>
</gene>
<comment type="caution">
    <text evidence="2">The sequence shown here is derived from an EMBL/GenBank/DDBJ whole genome shotgun (WGS) entry which is preliminary data.</text>
</comment>
<dbReference type="EMBL" id="STGY01000072">
    <property type="protein sequence ID" value="THV36498.1"/>
    <property type="molecule type" value="Genomic_DNA"/>
</dbReference>
<evidence type="ECO:0000313" key="2">
    <source>
        <dbReference type="EMBL" id="THV36498.1"/>
    </source>
</evidence>
<dbReference type="GO" id="GO:0051087">
    <property type="term" value="F:protein-folding chaperone binding"/>
    <property type="evidence" value="ECO:0007669"/>
    <property type="project" value="InterPro"/>
</dbReference>
<organism evidence="2 3">
    <name type="scientific">Glycomyces buryatensis</name>
    <dbReference type="NCBI Taxonomy" id="2570927"/>
    <lineage>
        <taxon>Bacteria</taxon>
        <taxon>Bacillati</taxon>
        <taxon>Actinomycetota</taxon>
        <taxon>Actinomycetes</taxon>
        <taxon>Glycomycetales</taxon>
        <taxon>Glycomycetaceae</taxon>
        <taxon>Glycomyces</taxon>
    </lineage>
</organism>
<protein>
    <submittedName>
        <fullName evidence="2">Nucleotide exchange factor GrpE</fullName>
    </submittedName>
</protein>
<sequence>MTASGPRSPAPGMSRCATMRPARSTTTPTAEYRSNWIPTMKQDSGWSSSRRRGVPRWDREVPTSCTKPRSISLRTALVMVDRVSPVASAISIRLTVVRSRRMSSTRATVGRRVSEPNALNAASGMSLERQLVRTTPYVSRPLVTRFGTGPARFWEPVCSNMTPTYDRRVPVEIRDWFRRPSRPRDADDERVLLLESELQRARLELEDRDLRIARMRSEAAAVRDRVGDEIKRQSRESTERIVGAMAVPLTQFLMQAHLHDSGTAEVKVDDVVEVGRRLMRVLRGAGIDQVGTIGAPEPFDPDRHDPLSTSQTPEPGRPVVVRVVGLSFQGRVLRKAGIEPHVPEES</sequence>
<dbReference type="OrthoDB" id="5196405at2"/>
<name>A0A4S8PXX7_9ACTN</name>
<reference evidence="3" key="1">
    <citation type="submission" date="2019-04" db="EMBL/GenBank/DDBJ databases">
        <title>Nocardioides xinjiangensis sp. nov.</title>
        <authorList>
            <person name="Liu S."/>
        </authorList>
    </citation>
    <scope>NUCLEOTIDE SEQUENCE [LARGE SCALE GENOMIC DNA]</scope>
    <source>
        <strain evidence="3">18</strain>
    </source>
</reference>
<reference evidence="2 3" key="2">
    <citation type="submission" date="2019-05" db="EMBL/GenBank/DDBJ databases">
        <title>Glycomyces buryatensis sp. nov.</title>
        <authorList>
            <person name="Nikitina E."/>
        </authorList>
    </citation>
    <scope>NUCLEOTIDE SEQUENCE [LARGE SCALE GENOMIC DNA]</scope>
    <source>
        <strain evidence="2 3">18</strain>
    </source>
</reference>
<keyword evidence="3" id="KW-1185">Reference proteome</keyword>
<evidence type="ECO:0000313" key="3">
    <source>
        <dbReference type="Proteomes" id="UP000308760"/>
    </source>
</evidence>
<dbReference type="AlphaFoldDB" id="A0A4S8PXX7"/>
<dbReference type="GO" id="GO:0006457">
    <property type="term" value="P:protein folding"/>
    <property type="evidence" value="ECO:0007669"/>
    <property type="project" value="InterPro"/>
</dbReference>
<proteinExistence type="predicted"/>